<evidence type="ECO:0000256" key="7">
    <source>
        <dbReference type="ARBA" id="ARBA00023136"/>
    </source>
</evidence>
<dbReference type="Pfam" id="PF00005">
    <property type="entry name" value="ABC_tran"/>
    <property type="match status" value="1"/>
</dbReference>
<feature type="compositionally biased region" description="Basic and acidic residues" evidence="8">
    <location>
        <begin position="361"/>
        <end position="370"/>
    </location>
</feature>
<reference evidence="11" key="1">
    <citation type="submission" date="2020-05" db="EMBL/GenBank/DDBJ databases">
        <title>Phylogenomic resolution of chytrid fungi.</title>
        <authorList>
            <person name="Stajich J.E."/>
            <person name="Amses K."/>
            <person name="Simmons R."/>
            <person name="Seto K."/>
            <person name="Myers J."/>
            <person name="Bonds A."/>
            <person name="Quandt C.A."/>
            <person name="Barry K."/>
            <person name="Liu P."/>
            <person name="Grigoriev I."/>
            <person name="Longcore J.E."/>
            <person name="James T.Y."/>
        </authorList>
    </citation>
    <scope>NUCLEOTIDE SEQUENCE</scope>
    <source>
        <strain evidence="11">JEL0379</strain>
    </source>
</reference>
<feature type="transmembrane region" description="Helical" evidence="9">
    <location>
        <begin position="419"/>
        <end position="442"/>
    </location>
</feature>
<evidence type="ECO:0000256" key="9">
    <source>
        <dbReference type="SAM" id="Phobius"/>
    </source>
</evidence>
<feature type="compositionally biased region" description="Low complexity" evidence="8">
    <location>
        <begin position="371"/>
        <end position="387"/>
    </location>
</feature>
<dbReference type="GO" id="GO:0005524">
    <property type="term" value="F:ATP binding"/>
    <property type="evidence" value="ECO:0007669"/>
    <property type="project" value="UniProtKB-KW"/>
</dbReference>
<dbReference type="Pfam" id="PF01061">
    <property type="entry name" value="ABC2_membrane"/>
    <property type="match status" value="1"/>
</dbReference>
<dbReference type="InterPro" id="IPR017871">
    <property type="entry name" value="ABC_transporter-like_CS"/>
</dbReference>
<evidence type="ECO:0000313" key="11">
    <source>
        <dbReference type="EMBL" id="KAJ3174853.1"/>
    </source>
</evidence>
<dbReference type="InterPro" id="IPR027417">
    <property type="entry name" value="P-loop_NTPase"/>
</dbReference>
<dbReference type="PROSITE" id="PS50893">
    <property type="entry name" value="ABC_TRANSPORTER_2"/>
    <property type="match status" value="1"/>
</dbReference>
<evidence type="ECO:0000256" key="2">
    <source>
        <dbReference type="ARBA" id="ARBA00022448"/>
    </source>
</evidence>
<feature type="region of interest" description="Disordered" evidence="8">
    <location>
        <begin position="1"/>
        <end position="22"/>
    </location>
</feature>
<keyword evidence="6 9" id="KW-1133">Transmembrane helix</keyword>
<dbReference type="SUPFAM" id="SSF52540">
    <property type="entry name" value="P-loop containing nucleoside triphosphate hydrolases"/>
    <property type="match status" value="1"/>
</dbReference>
<keyword evidence="7 9" id="KW-0472">Membrane</keyword>
<evidence type="ECO:0000256" key="5">
    <source>
        <dbReference type="ARBA" id="ARBA00022840"/>
    </source>
</evidence>
<proteinExistence type="predicted"/>
<keyword evidence="3 9" id="KW-0812">Transmembrane</keyword>
<feature type="region of interest" description="Disordered" evidence="8">
    <location>
        <begin position="361"/>
        <end position="388"/>
    </location>
</feature>
<gene>
    <name evidence="11" type="primary">ABCG2_3</name>
    <name evidence="11" type="ORF">HDU87_006645</name>
</gene>
<feature type="transmembrane region" description="Helical" evidence="9">
    <location>
        <begin position="496"/>
        <end position="520"/>
    </location>
</feature>
<dbReference type="GO" id="GO:0016020">
    <property type="term" value="C:membrane"/>
    <property type="evidence" value="ECO:0007669"/>
    <property type="project" value="UniProtKB-SubCell"/>
</dbReference>
<evidence type="ECO:0000256" key="8">
    <source>
        <dbReference type="SAM" id="MobiDB-lite"/>
    </source>
</evidence>
<organism evidence="11 12">
    <name type="scientific">Geranomyces variabilis</name>
    <dbReference type="NCBI Taxonomy" id="109894"/>
    <lineage>
        <taxon>Eukaryota</taxon>
        <taxon>Fungi</taxon>
        <taxon>Fungi incertae sedis</taxon>
        <taxon>Chytridiomycota</taxon>
        <taxon>Chytridiomycota incertae sedis</taxon>
        <taxon>Chytridiomycetes</taxon>
        <taxon>Spizellomycetales</taxon>
        <taxon>Powellomycetaceae</taxon>
        <taxon>Geranomyces</taxon>
    </lineage>
</organism>
<dbReference type="SMART" id="SM00382">
    <property type="entry name" value="AAA"/>
    <property type="match status" value="1"/>
</dbReference>
<feature type="domain" description="ABC transporter" evidence="10">
    <location>
        <begin position="71"/>
        <end position="324"/>
    </location>
</feature>
<dbReference type="AlphaFoldDB" id="A0AAD5TFK8"/>
<sequence length="676" mass="74232">MSTASSSDTKGSRPEQPLRLDSVSVTMPSIKHSVANADALPVKDTSSLSLSLPIYNEQRVTPENIANAGSLRWKDISYDVVVAKDKDEHGKPKSRTLLSGVSGQAQPGELVAIMGSSGAGKTTLLNCLTGRLGTGTLAGTITLDGKPRDPKSWKRAMAFVEQDDALYANLTVTETLRYAALLRLSSKKYTAKAKIAHADEVLESLRLTKAKDSYIGDGLTRGVSGGERKRVSIGQELVGAPRVLFLDEPTSGLDSNTSLALIENLKAEAEKTRRIVVMTIHQPSFEVISMCDKVILLSAGSTCYQGPVDDALAHFASLGYTCPPRKNPADFFLDILTINAATHAEDTARVQKFHQAYRELAERDQEKREPSSSPSSPVQSTTQLQTTEVNHDAEFSNNWFTEARLLNERAWKDVLRNRAVLIADITRTFVLIIIMGFVFFRLGKGQPSIQSRVGFLFMWPINQFFVTMQPVLTTFPLERVIMLRERSAGSYRVSTFYTAKALTTLIPNLIYSMVASSILYWMVGLTPDAGKFFIWLLTNALEIGAAVAFGFVISSAVPTVQLAMAIGPLIVVTFLIFAGQLIATTQIGWWFRWLHYLSPIGYAYSAHAQNELAGLDFTCEGAVGACTQTGDQVLQIYALDVVSKWLCIGVLVILNVWWFLMAYGILRVSSKPKTKM</sequence>
<dbReference type="InterPro" id="IPR050352">
    <property type="entry name" value="ABCG_transporters"/>
</dbReference>
<comment type="caution">
    <text evidence="11">The sequence shown here is derived from an EMBL/GenBank/DDBJ whole genome shotgun (WGS) entry which is preliminary data.</text>
</comment>
<protein>
    <submittedName>
        <fullName evidence="11">ATP-binding cassette sub- G member 2</fullName>
    </submittedName>
</protein>
<keyword evidence="4" id="KW-0547">Nucleotide-binding</keyword>
<dbReference type="Gene3D" id="3.40.50.300">
    <property type="entry name" value="P-loop containing nucleotide triphosphate hydrolases"/>
    <property type="match status" value="1"/>
</dbReference>
<evidence type="ECO:0000256" key="4">
    <source>
        <dbReference type="ARBA" id="ARBA00022741"/>
    </source>
</evidence>
<dbReference type="PANTHER" id="PTHR48041:SF122">
    <property type="entry name" value="ABC TRANSPORTER DOMAIN-CONTAINING PROTEIN"/>
    <property type="match status" value="1"/>
</dbReference>
<dbReference type="InterPro" id="IPR013525">
    <property type="entry name" value="ABC2_TM"/>
</dbReference>
<keyword evidence="12" id="KW-1185">Reference proteome</keyword>
<comment type="subcellular location">
    <subcellularLocation>
        <location evidence="1">Membrane</location>
        <topology evidence="1">Multi-pass membrane protein</topology>
    </subcellularLocation>
</comment>
<evidence type="ECO:0000256" key="1">
    <source>
        <dbReference type="ARBA" id="ARBA00004141"/>
    </source>
</evidence>
<evidence type="ECO:0000256" key="6">
    <source>
        <dbReference type="ARBA" id="ARBA00022989"/>
    </source>
</evidence>
<feature type="transmembrane region" description="Helical" evidence="9">
    <location>
        <begin position="642"/>
        <end position="666"/>
    </location>
</feature>
<feature type="transmembrane region" description="Helical" evidence="9">
    <location>
        <begin position="532"/>
        <end position="553"/>
    </location>
</feature>
<evidence type="ECO:0000259" key="10">
    <source>
        <dbReference type="PROSITE" id="PS50893"/>
    </source>
</evidence>
<dbReference type="PANTHER" id="PTHR48041">
    <property type="entry name" value="ABC TRANSPORTER G FAMILY MEMBER 28"/>
    <property type="match status" value="1"/>
</dbReference>
<keyword evidence="2" id="KW-0813">Transport</keyword>
<dbReference type="InterPro" id="IPR003439">
    <property type="entry name" value="ABC_transporter-like_ATP-bd"/>
</dbReference>
<dbReference type="CDD" id="cd03213">
    <property type="entry name" value="ABCG_EPDR"/>
    <property type="match status" value="1"/>
</dbReference>
<dbReference type="PROSITE" id="PS00211">
    <property type="entry name" value="ABC_TRANSPORTER_1"/>
    <property type="match status" value="1"/>
</dbReference>
<dbReference type="EMBL" id="JADGJQ010000059">
    <property type="protein sequence ID" value="KAJ3174853.1"/>
    <property type="molecule type" value="Genomic_DNA"/>
</dbReference>
<keyword evidence="5 11" id="KW-0067">ATP-binding</keyword>
<evidence type="ECO:0000313" key="12">
    <source>
        <dbReference type="Proteomes" id="UP001212152"/>
    </source>
</evidence>
<feature type="transmembrane region" description="Helical" evidence="9">
    <location>
        <begin position="565"/>
        <end position="591"/>
    </location>
</feature>
<dbReference type="GO" id="GO:0140359">
    <property type="term" value="F:ABC-type transporter activity"/>
    <property type="evidence" value="ECO:0007669"/>
    <property type="project" value="InterPro"/>
</dbReference>
<name>A0AAD5TFK8_9FUNG</name>
<dbReference type="InterPro" id="IPR003593">
    <property type="entry name" value="AAA+_ATPase"/>
</dbReference>
<dbReference type="GO" id="GO:0016887">
    <property type="term" value="F:ATP hydrolysis activity"/>
    <property type="evidence" value="ECO:0007669"/>
    <property type="project" value="InterPro"/>
</dbReference>
<dbReference type="Proteomes" id="UP001212152">
    <property type="component" value="Unassembled WGS sequence"/>
</dbReference>
<accession>A0AAD5TFK8</accession>
<evidence type="ECO:0000256" key="3">
    <source>
        <dbReference type="ARBA" id="ARBA00022692"/>
    </source>
</evidence>